<evidence type="ECO:0000259" key="1">
    <source>
        <dbReference type="Pfam" id="PF13649"/>
    </source>
</evidence>
<proteinExistence type="predicted"/>
<comment type="caution">
    <text evidence="2">The sequence shown here is derived from an EMBL/GenBank/DDBJ whole genome shotgun (WGS) entry which is preliminary data.</text>
</comment>
<dbReference type="InterPro" id="IPR020027">
    <property type="entry name" value="Pseudamin_synth-assoc_MeTrfase"/>
</dbReference>
<dbReference type="InterPro" id="IPR029063">
    <property type="entry name" value="SAM-dependent_MTases_sf"/>
</dbReference>
<gene>
    <name evidence="2" type="ORF">RED65_06553</name>
</gene>
<evidence type="ECO:0000313" key="3">
    <source>
        <dbReference type="Proteomes" id="UP000004263"/>
    </source>
</evidence>
<name>Q1N2Y5_9GAMM</name>
<feature type="domain" description="Methyltransferase" evidence="1">
    <location>
        <begin position="48"/>
        <end position="132"/>
    </location>
</feature>
<dbReference type="NCBIfam" id="TIGR03587">
    <property type="entry name" value="Pse_Me-ase"/>
    <property type="match status" value="1"/>
</dbReference>
<dbReference type="SUPFAM" id="SSF53335">
    <property type="entry name" value="S-adenosyl-L-methionine-dependent methyltransferases"/>
    <property type="match status" value="1"/>
</dbReference>
<dbReference type="STRING" id="207949.RED65_06553"/>
<organism evidence="2 3">
    <name type="scientific">Bermanella marisrubri</name>
    <dbReference type="NCBI Taxonomy" id="207949"/>
    <lineage>
        <taxon>Bacteria</taxon>
        <taxon>Pseudomonadati</taxon>
        <taxon>Pseudomonadota</taxon>
        <taxon>Gammaproteobacteria</taxon>
        <taxon>Oceanospirillales</taxon>
        <taxon>Oceanospirillaceae</taxon>
        <taxon>Bermanella</taxon>
    </lineage>
</organism>
<dbReference type="Pfam" id="PF13649">
    <property type="entry name" value="Methyltransf_25"/>
    <property type="match status" value="1"/>
</dbReference>
<dbReference type="AlphaFoldDB" id="Q1N2Y5"/>
<keyword evidence="3" id="KW-1185">Reference proteome</keyword>
<dbReference type="InterPro" id="IPR041698">
    <property type="entry name" value="Methyltransf_25"/>
</dbReference>
<protein>
    <recommendedName>
        <fullName evidence="1">Methyltransferase domain-containing protein</fullName>
    </recommendedName>
</protein>
<dbReference type="RefSeq" id="WP_007016135.1">
    <property type="nucleotide sequence ID" value="NZ_AAQH01000006.1"/>
</dbReference>
<dbReference type="OrthoDB" id="7184189at2"/>
<evidence type="ECO:0000313" key="2">
    <source>
        <dbReference type="EMBL" id="EAT12534.1"/>
    </source>
</evidence>
<dbReference type="Gene3D" id="3.40.50.150">
    <property type="entry name" value="Vaccinia Virus protein VP39"/>
    <property type="match status" value="1"/>
</dbReference>
<dbReference type="HOGENOM" id="CLU_113234_0_0_6"/>
<reference evidence="2 3" key="1">
    <citation type="submission" date="2006-03" db="EMBL/GenBank/DDBJ databases">
        <authorList>
            <person name="Pinhassi J."/>
            <person name="Pedros-Alio C."/>
            <person name="Ferriera S."/>
            <person name="Johnson J."/>
            <person name="Kravitz S."/>
            <person name="Halpern A."/>
            <person name="Remington K."/>
            <person name="Beeson K."/>
            <person name="Tran B."/>
            <person name="Rogers Y.-H."/>
            <person name="Friedman R."/>
            <person name="Venter J.C."/>
        </authorList>
    </citation>
    <scope>NUCLEOTIDE SEQUENCE [LARGE SCALE GENOMIC DNA]</scope>
    <source>
        <strain evidence="2 3">RED65</strain>
    </source>
</reference>
<dbReference type="Proteomes" id="UP000004263">
    <property type="component" value="Unassembled WGS sequence"/>
</dbReference>
<dbReference type="EMBL" id="AAQH01000006">
    <property type="protein sequence ID" value="EAT12534.1"/>
    <property type="molecule type" value="Genomic_DNA"/>
</dbReference>
<sequence length="205" mass="23679">MSLSDQESFWKGEFGLGYIDRNKGEKIISSNIHLFSNVFKNIDYIDSIVEFGCNIGLNLLAIDRLMPDVRLTGVDINENALSRVENWGKAKTVLGSVVDLELSDTYDLTFTKGVLIHINPDHLNKVYENLYNYSNRYILVAEYYNPNPVTVPYRGESDKLFKRDFAGEILDIYSDLKLLSYGFCYKRDLLFPQDDITWFLLEKSK</sequence>
<accession>Q1N2Y5</accession>